<sequence>KYPTQEQQRHFCRAYLAGKDGDENDVSENEVESLRLEANMYSMATHLYWTIWGYIQASQSTIDFDYLGFAQCRYEVFKSRVTLKN</sequence>
<dbReference type="EMBL" id="RCMV01001903">
    <property type="protein sequence ID" value="KAG3205692.1"/>
    <property type="molecule type" value="Genomic_DNA"/>
</dbReference>
<evidence type="ECO:0000313" key="6">
    <source>
        <dbReference type="EMBL" id="KAG3205692.1"/>
    </source>
</evidence>
<dbReference type="PANTHER" id="PTHR22603:SF93">
    <property type="entry name" value="RE24176P"/>
    <property type="match status" value="1"/>
</dbReference>
<dbReference type="EMBL" id="RCMK01000675">
    <property type="protein sequence ID" value="KAG2916738.1"/>
    <property type="molecule type" value="Genomic_DNA"/>
</dbReference>
<dbReference type="EMBL" id="RCML01001784">
    <property type="protein sequence ID" value="KAG2960395.1"/>
    <property type="molecule type" value="Genomic_DNA"/>
</dbReference>
<dbReference type="Gene3D" id="3.90.1200.10">
    <property type="match status" value="1"/>
</dbReference>
<organism evidence="2 7">
    <name type="scientific">Phytophthora cactorum</name>
    <dbReference type="NCBI Taxonomy" id="29920"/>
    <lineage>
        <taxon>Eukaryota</taxon>
        <taxon>Sar</taxon>
        <taxon>Stramenopiles</taxon>
        <taxon>Oomycota</taxon>
        <taxon>Peronosporomycetes</taxon>
        <taxon>Peronosporales</taxon>
        <taxon>Peronosporaceae</taxon>
        <taxon>Phytophthora</taxon>
    </lineage>
</organism>
<dbReference type="SUPFAM" id="SSF56112">
    <property type="entry name" value="Protein kinase-like (PK-like)"/>
    <property type="match status" value="1"/>
</dbReference>
<dbReference type="InterPro" id="IPR011009">
    <property type="entry name" value="Kinase-like_dom_sf"/>
</dbReference>
<dbReference type="Proteomes" id="UP000697107">
    <property type="component" value="Unassembled WGS sequence"/>
</dbReference>
<name>A0A8T0Y5H6_9STRA</name>
<dbReference type="EMBL" id="RCMI01001808">
    <property type="protein sequence ID" value="KAG2880981.1"/>
    <property type="molecule type" value="Genomic_DNA"/>
</dbReference>
<dbReference type="Proteomes" id="UP000760860">
    <property type="component" value="Unassembled WGS sequence"/>
</dbReference>
<accession>A0A8T0Y5H6</accession>
<dbReference type="Pfam" id="PF01633">
    <property type="entry name" value="Choline_kinase"/>
    <property type="match status" value="1"/>
</dbReference>
<dbReference type="GO" id="GO:0005737">
    <property type="term" value="C:cytoplasm"/>
    <property type="evidence" value="ECO:0007669"/>
    <property type="project" value="TreeGrafter"/>
</dbReference>
<evidence type="ECO:0000256" key="1">
    <source>
        <dbReference type="ARBA" id="ARBA00038211"/>
    </source>
</evidence>
<evidence type="ECO:0000313" key="7">
    <source>
        <dbReference type="Proteomes" id="UP000735874"/>
    </source>
</evidence>
<reference evidence="2" key="1">
    <citation type="submission" date="2018-10" db="EMBL/GenBank/DDBJ databases">
        <title>Effector identification in a new, highly contiguous assembly of the strawberry crown rot pathogen Phytophthora cactorum.</title>
        <authorList>
            <person name="Armitage A.D."/>
            <person name="Nellist C.F."/>
            <person name="Bates H."/>
            <person name="Vickerstaff R.J."/>
            <person name="Harrison R.J."/>
        </authorList>
    </citation>
    <scope>NUCLEOTIDE SEQUENCE</scope>
    <source>
        <strain evidence="2">15-7</strain>
        <strain evidence="3">4032</strain>
        <strain evidence="4">4040</strain>
        <strain evidence="5">P415</strain>
        <strain evidence="6">P421</strain>
    </source>
</reference>
<protein>
    <recommendedName>
        <fullName evidence="8">Choline/ethanolamine kinase</fullName>
    </recommendedName>
</protein>
<evidence type="ECO:0000313" key="2">
    <source>
        <dbReference type="EMBL" id="KAG2821694.1"/>
    </source>
</evidence>
<dbReference type="Proteomes" id="UP000735874">
    <property type="component" value="Unassembled WGS sequence"/>
</dbReference>
<dbReference type="Proteomes" id="UP000736787">
    <property type="component" value="Unassembled WGS sequence"/>
</dbReference>
<gene>
    <name evidence="2" type="ORF">PC113_g22439</name>
    <name evidence="3" type="ORF">PC115_g22353</name>
    <name evidence="4" type="ORF">PC117_g17656</name>
    <name evidence="5" type="ORF">PC118_g22545</name>
    <name evidence="6" type="ORF">PC129_g21986</name>
</gene>
<feature type="non-terminal residue" evidence="2">
    <location>
        <position position="1"/>
    </location>
</feature>
<dbReference type="GO" id="GO:0006646">
    <property type="term" value="P:phosphatidylethanolamine biosynthetic process"/>
    <property type="evidence" value="ECO:0007669"/>
    <property type="project" value="TreeGrafter"/>
</dbReference>
<proteinExistence type="inferred from homology"/>
<dbReference type="GO" id="GO:0004305">
    <property type="term" value="F:ethanolamine kinase activity"/>
    <property type="evidence" value="ECO:0007669"/>
    <property type="project" value="TreeGrafter"/>
</dbReference>
<dbReference type="GO" id="GO:0004103">
    <property type="term" value="F:choline kinase activity"/>
    <property type="evidence" value="ECO:0007669"/>
    <property type="project" value="TreeGrafter"/>
</dbReference>
<dbReference type="VEuPathDB" id="FungiDB:PC110_g4378"/>
<dbReference type="PANTHER" id="PTHR22603">
    <property type="entry name" value="CHOLINE/ETHANOALAMINE KINASE"/>
    <property type="match status" value="1"/>
</dbReference>
<dbReference type="AlphaFoldDB" id="A0A8T0Y5H6"/>
<evidence type="ECO:0000313" key="3">
    <source>
        <dbReference type="EMBL" id="KAG2880981.1"/>
    </source>
</evidence>
<evidence type="ECO:0000313" key="4">
    <source>
        <dbReference type="EMBL" id="KAG2916738.1"/>
    </source>
</evidence>
<comment type="caution">
    <text evidence="2">The sequence shown here is derived from an EMBL/GenBank/DDBJ whole genome shotgun (WGS) entry which is preliminary data.</text>
</comment>
<evidence type="ECO:0008006" key="8">
    <source>
        <dbReference type="Google" id="ProtNLM"/>
    </source>
</evidence>
<dbReference type="Proteomes" id="UP000774804">
    <property type="component" value="Unassembled WGS sequence"/>
</dbReference>
<comment type="similarity">
    <text evidence="1">Belongs to the choline/ethanolamine kinase family.</text>
</comment>
<dbReference type="EMBL" id="RCMG01001699">
    <property type="protein sequence ID" value="KAG2821694.1"/>
    <property type="molecule type" value="Genomic_DNA"/>
</dbReference>
<evidence type="ECO:0000313" key="5">
    <source>
        <dbReference type="EMBL" id="KAG2960395.1"/>
    </source>
</evidence>